<proteinExistence type="predicted"/>
<reference evidence="9" key="10">
    <citation type="submission" date="2023-10" db="EMBL/GenBank/DDBJ databases">
        <title>Pathogen: clinical or host-associated sample.</title>
        <authorList>
            <person name="Hergert J."/>
            <person name="Casey R."/>
            <person name="Wagner J."/>
            <person name="Young E.L."/>
            <person name="Oakeson K.F."/>
        </authorList>
    </citation>
    <scope>NUCLEOTIDE SEQUENCE</scope>
    <source>
        <strain evidence="9">2021CK-01020</strain>
    </source>
</reference>
<reference evidence="6 11" key="3">
    <citation type="submission" date="2017-05" db="EMBL/GenBank/DDBJ databases">
        <authorList>
            <person name="Song R."/>
            <person name="Chenine A.L."/>
            <person name="Ruprecht R.M."/>
        </authorList>
    </citation>
    <scope>NUCLEOTIDE SEQUENCE [LARGE SCALE GENOMIC DNA]</scope>
    <source>
        <strain evidence="6 11">S567_C10_BS</strain>
    </source>
</reference>
<dbReference type="Proteomes" id="UP000284767">
    <property type="component" value="Unassembled WGS sequence"/>
</dbReference>
<dbReference type="eggNOG" id="COG2890">
    <property type="taxonomic scope" value="Bacteria"/>
</dbReference>
<reference evidence="3" key="1">
    <citation type="submission" date="2015-06" db="EMBL/GenBank/DDBJ databases">
        <authorList>
            <person name="Radhakrishnan R."/>
            <person name="Underwood A."/>
            <person name="Al-Shahib A."/>
        </authorList>
    </citation>
    <scope>NUCLEOTIDE SEQUENCE</scope>
    <source>
        <strain evidence="3">P19_London_7_VIM_2_05_10</strain>
    </source>
</reference>
<evidence type="ECO:0000313" key="4">
    <source>
        <dbReference type="EMBL" id="MUI39381.1"/>
    </source>
</evidence>
<dbReference type="EC" id="2.1.-.-" evidence="9"/>
<reference evidence="8 13" key="4">
    <citation type="submission" date="2017-08" db="EMBL/GenBank/DDBJ databases">
        <authorList>
            <person name="Feschi L."/>
            <person name="Jeukens J."/>
            <person name="Emond-Rheault J.-G."/>
            <person name="Kukavica-Ibrulj I."/>
            <person name="Boyle B."/>
            <person name="Levesque R.C."/>
        </authorList>
    </citation>
    <scope>NUCLEOTIDE SEQUENCE [LARGE SCALE GENOMIC DNA]</scope>
    <source>
        <strain evidence="8 13">PA-W36</strain>
    </source>
</reference>
<accession>A0A069Q628</accession>
<reference evidence="8 13" key="6">
    <citation type="submission" date="2019-01" db="EMBL/GenBank/DDBJ databases">
        <title>The Pseudomonas aeruginosa pan-genome provides new insights on its population structure, horizontal gene transfer and pathogenicity.</title>
        <authorList>
            <person name="Freschi L."/>
            <person name="Vincent A.T."/>
            <person name="Jeukens J."/>
            <person name="Emond-Rheault J.-G."/>
            <person name="Kukavica-Ibrulj I."/>
            <person name="Dupont M.-J."/>
            <person name="Charette S.J."/>
            <person name="Boyle B."/>
            <person name="Levesque R.C."/>
        </authorList>
    </citation>
    <scope>NUCLEOTIDE SEQUENCE [LARGE SCALE GENOMIC DNA]</scope>
    <source>
        <strain evidence="8 13">PA-W36</strain>
    </source>
</reference>
<keyword evidence="5" id="KW-0808">Transferase</keyword>
<reference evidence="7 12" key="5">
    <citation type="submission" date="2018-08" db="EMBL/GenBank/DDBJ databases">
        <title>Recombination of ecologically and evolutionarily significant loci maintains genetic cohesion in the Pseudomonas syringae species complex.</title>
        <authorList>
            <person name="Dillon M."/>
            <person name="Thakur S."/>
            <person name="Almeida R.N.D."/>
            <person name="Weir B.S."/>
            <person name="Guttman D.S."/>
        </authorList>
    </citation>
    <scope>NUCLEOTIDE SEQUENCE [LARGE SCALE GENOMIC DNA]</scope>
    <source>
        <strain evidence="7 12">ICMP 7846</strain>
    </source>
</reference>
<evidence type="ECO:0000313" key="10">
    <source>
        <dbReference type="Proteomes" id="UP000045039"/>
    </source>
</evidence>
<dbReference type="RefSeq" id="WP_003092054.1">
    <property type="nucleotide sequence ID" value="NZ_AP014622.1"/>
</dbReference>
<dbReference type="InterPro" id="IPR053173">
    <property type="entry name" value="SAM-binding_MTase"/>
</dbReference>
<dbReference type="eggNOG" id="COG1414">
    <property type="taxonomic scope" value="Bacteria"/>
</dbReference>
<reference evidence="4 14" key="7">
    <citation type="submission" date="2019-11" db="EMBL/GenBank/DDBJ databases">
        <title>Genomes of ocular Pseudomonas aeruginosa isolates.</title>
        <authorList>
            <person name="Khan M."/>
            <person name="Rice S.A."/>
            <person name="Willcox M.D.P."/>
            <person name="Stapleton F."/>
        </authorList>
    </citation>
    <scope>NUCLEOTIDE SEQUENCE [LARGE SCALE GENOMIC DNA]</scope>
    <source>
        <strain evidence="4 14">PA221</strain>
    </source>
</reference>
<accession>A0A1S1C8I1</accession>
<evidence type="ECO:0000313" key="8">
    <source>
        <dbReference type="EMBL" id="RPM11061.1"/>
    </source>
</evidence>
<evidence type="ECO:0000313" key="7">
    <source>
        <dbReference type="EMBL" id="RMS59226.1"/>
    </source>
</evidence>
<dbReference type="Proteomes" id="UP000644192">
    <property type="component" value="Unassembled WGS sequence"/>
</dbReference>
<dbReference type="EMBL" id="CVVU01000238">
    <property type="protein sequence ID" value="CRP71600.1"/>
    <property type="molecule type" value="Genomic_DNA"/>
</dbReference>
<evidence type="ECO:0000313" key="5">
    <source>
        <dbReference type="EMBL" id="MZZ11131.1"/>
    </source>
</evidence>
<sequence length="357" mass="39764">MTKANEIETAKVKQFSARIMEDYGNTLRGAMLYIGDRLGLFKALAHGQWVTLEELAQQTGYTTRYLREWLGSMVTGNYLAYDPQSRSYRLPAEFVPVLADEDSPYFAGGIIQLSVPFVSMAPKIIEAFRCGGGCPEESFPLETWEGMERMTMPWYKHFLVQHWIPSLDGVKEKLQAGGSVLDFGCGSGLAAIMMAKAFPEAQVYGCDFHAPSIERARANAEAAGVGDRVRFEVSDSDALAGKKFDFVTTFVVIHDATDPQQMMKDLRESTADDGTYLMVELNLSQELHENMNLFGRVMYPQSTLYCMTCSLSHGGEGLGAFMGEDRARQMAEAAGFSRFRKVPSEWPPLPALFELRP</sequence>
<dbReference type="PANTHER" id="PTHR45128:SF2">
    <property type="entry name" value="METHYLTRANSFERASE DOMAIN-CONTAINING PROTEIN"/>
    <property type="match status" value="1"/>
</dbReference>
<dbReference type="AlphaFoldDB" id="A0A069Q628"/>
<protein>
    <submittedName>
        <fullName evidence="6 9">SAM-dependent methyltransferase</fullName>
        <ecNumber evidence="9">2.1.-.-</ecNumber>
    </submittedName>
    <submittedName>
        <fullName evidence="5">Methyltransferase domain-containing protein</fullName>
    </submittedName>
    <submittedName>
        <fullName evidence="3">Release factor glutamine methyltransferase</fullName>
    </submittedName>
</protein>
<dbReference type="InterPro" id="IPR036390">
    <property type="entry name" value="WH_DNA-bd_sf"/>
</dbReference>
<dbReference type="InterPro" id="IPR048711">
    <property type="entry name" value="WHD_Rv2258c"/>
</dbReference>
<gene>
    <name evidence="3" type="primary">prmC_2</name>
    <name evidence="7" type="ORF">ALP65_01620</name>
    <name evidence="6" type="ORF">CAZ10_19995</name>
    <name evidence="4" type="ORF">GNQ48_30800</name>
    <name evidence="5" type="ORF">GUL26_02605</name>
    <name evidence="8" type="ORF">IPC1295_22405</name>
    <name evidence="9" type="ORF">L4V69_10835</name>
    <name evidence="3" type="ORF">PAERUG_P19_London_7_VIM_2_05_10_05327</name>
</gene>
<dbReference type="EMBL" id="NSNE01000014">
    <property type="protein sequence ID" value="RPM11061.1"/>
    <property type="molecule type" value="Genomic_DNA"/>
</dbReference>
<dbReference type="EMBL" id="RBSQ01000384">
    <property type="protein sequence ID" value="RMS59226.1"/>
    <property type="molecule type" value="Genomic_DNA"/>
</dbReference>
<evidence type="ECO:0000313" key="11">
    <source>
        <dbReference type="Proteomes" id="UP000194857"/>
    </source>
</evidence>
<evidence type="ECO:0000313" key="14">
    <source>
        <dbReference type="Proteomes" id="UP000433532"/>
    </source>
</evidence>
<dbReference type="InterPro" id="IPR025714">
    <property type="entry name" value="Methyltranfer_dom"/>
</dbReference>
<dbReference type="GO" id="GO:0008168">
    <property type="term" value="F:methyltransferase activity"/>
    <property type="evidence" value="ECO:0007669"/>
    <property type="project" value="UniProtKB-KW"/>
</dbReference>
<evidence type="ECO:0000313" key="9">
    <source>
        <dbReference type="EMBL" id="WOS79620.1"/>
    </source>
</evidence>
<dbReference type="InterPro" id="IPR029063">
    <property type="entry name" value="SAM-dependent_MTases_sf"/>
</dbReference>
<organism evidence="5 15">
    <name type="scientific">Pseudomonas aeruginosa</name>
    <dbReference type="NCBI Taxonomy" id="287"/>
    <lineage>
        <taxon>Bacteria</taxon>
        <taxon>Pseudomonadati</taxon>
        <taxon>Pseudomonadota</taxon>
        <taxon>Gammaproteobacteria</taxon>
        <taxon>Pseudomonadales</taxon>
        <taxon>Pseudomonadaceae</taxon>
        <taxon>Pseudomonas</taxon>
    </lineage>
</organism>
<feature type="domain" description="S-adenosylmethionine-dependent methyltransferase Rv2258c-like winged HTH" evidence="2">
    <location>
        <begin position="31"/>
        <end position="96"/>
    </location>
</feature>
<evidence type="ECO:0000259" key="1">
    <source>
        <dbReference type="Pfam" id="PF13847"/>
    </source>
</evidence>
<dbReference type="Gene3D" id="3.40.50.150">
    <property type="entry name" value="Vaccinia Virus protein VP39"/>
    <property type="match status" value="1"/>
</dbReference>
<dbReference type="GO" id="GO:0032259">
    <property type="term" value="P:methylation"/>
    <property type="evidence" value="ECO:0007669"/>
    <property type="project" value="UniProtKB-KW"/>
</dbReference>
<dbReference type="SUPFAM" id="SSF46785">
    <property type="entry name" value="Winged helix' DNA-binding domain"/>
    <property type="match status" value="1"/>
</dbReference>
<name>A0A069Q628_PSEAI</name>
<keyword evidence="5" id="KW-0489">Methyltransferase</keyword>
<reference evidence="5" key="8">
    <citation type="submission" date="2020-01" db="EMBL/GenBank/DDBJ databases">
        <title>Bacteria Cultured from War Wounds Associated with the Conflict in Eastern Ukraine.</title>
        <authorList>
            <person name="Snesrud E."/>
            <person name="Galac M.R."/>
            <person name="Mc Gann P."/>
            <person name="Valentine K."/>
            <person name="Viacheslav K."/>
        </authorList>
    </citation>
    <scope>NUCLEOTIDE SEQUENCE</scope>
    <source>
        <strain evidence="5">VNMU148</strain>
    </source>
</reference>
<dbReference type="OMA" id="FVGFDYH"/>
<dbReference type="CDD" id="cd02440">
    <property type="entry name" value="AdoMet_MTases"/>
    <property type="match status" value="1"/>
</dbReference>
<dbReference type="SUPFAM" id="SSF53335">
    <property type="entry name" value="S-adenosyl-L-methionine-dependent methyltransferases"/>
    <property type="match status" value="1"/>
</dbReference>
<reference evidence="9" key="9">
    <citation type="submission" date="2023-06" db="EMBL/GenBank/DDBJ databases">
        <authorList>
            <consortium name="Clinical and Environmental Microbiology Branch: Whole genome sequencing antimicrobial resistance pathogens in the healthcare setting"/>
        </authorList>
    </citation>
    <scope>NUCLEOTIDE SEQUENCE</scope>
    <source>
        <strain evidence="9">2021CK-01020</strain>
    </source>
</reference>
<reference evidence="10" key="2">
    <citation type="submission" date="2015-06" db="EMBL/GenBank/DDBJ databases">
        <authorList>
            <person name="Radhakrishnan Rajesh"/>
            <person name="Underwood Anthony"/>
            <person name="Al-Shahib Ali"/>
        </authorList>
    </citation>
    <scope>NUCLEOTIDE SEQUENCE [LARGE SCALE GENOMIC DNA]</scope>
    <source>
        <strain evidence="10">P19_London_7_VIM_2_05_10</strain>
    </source>
</reference>
<evidence type="ECO:0000313" key="15">
    <source>
        <dbReference type="Proteomes" id="UP000644192"/>
    </source>
</evidence>
<dbReference type="Pfam" id="PF13847">
    <property type="entry name" value="Methyltransf_31"/>
    <property type="match status" value="1"/>
</dbReference>
<dbReference type="PANTHER" id="PTHR45128">
    <property type="entry name" value="METHYLTRANSFERASE TYPE 11"/>
    <property type="match status" value="1"/>
</dbReference>
<dbReference type="Proteomes" id="UP000194857">
    <property type="component" value="Unassembled WGS sequence"/>
</dbReference>
<dbReference type="EMBL" id="WOAD01000055">
    <property type="protein sequence ID" value="MUI39381.1"/>
    <property type="molecule type" value="Genomic_DNA"/>
</dbReference>
<dbReference type="Proteomes" id="UP000270834">
    <property type="component" value="Unassembled WGS sequence"/>
</dbReference>
<evidence type="ECO:0000313" key="13">
    <source>
        <dbReference type="Proteomes" id="UP000284767"/>
    </source>
</evidence>
<dbReference type="Pfam" id="PF21320">
    <property type="entry name" value="WHD_Rv2258c"/>
    <property type="match status" value="1"/>
</dbReference>
<dbReference type="KEGG" id="paeb:NCGM1900_2770"/>
<dbReference type="EMBL" id="WXZT01000001">
    <property type="protein sequence ID" value="MZZ11131.1"/>
    <property type="molecule type" value="Genomic_DNA"/>
</dbReference>
<dbReference type="EMBL" id="CP136986">
    <property type="protein sequence ID" value="WOS79620.1"/>
    <property type="molecule type" value="Genomic_DNA"/>
</dbReference>
<feature type="domain" description="Methyltransferase" evidence="1">
    <location>
        <begin position="176"/>
        <end position="298"/>
    </location>
</feature>
<dbReference type="EMBL" id="NFFZ01000010">
    <property type="protein sequence ID" value="OTI59789.1"/>
    <property type="molecule type" value="Genomic_DNA"/>
</dbReference>
<evidence type="ECO:0000313" key="12">
    <source>
        <dbReference type="Proteomes" id="UP000270834"/>
    </source>
</evidence>
<dbReference type="Proteomes" id="UP000433532">
    <property type="component" value="Unassembled WGS sequence"/>
</dbReference>
<dbReference type="SMR" id="A0A069Q628"/>
<dbReference type="Proteomes" id="UP000045039">
    <property type="component" value="Unassembled WGS sequence"/>
</dbReference>
<evidence type="ECO:0000313" key="3">
    <source>
        <dbReference type="EMBL" id="CRP71600.1"/>
    </source>
</evidence>
<evidence type="ECO:0000259" key="2">
    <source>
        <dbReference type="Pfam" id="PF21320"/>
    </source>
</evidence>
<dbReference type="Proteomes" id="UP001297540">
    <property type="component" value="Chromosome"/>
</dbReference>
<evidence type="ECO:0000313" key="6">
    <source>
        <dbReference type="EMBL" id="OTI59789.1"/>
    </source>
</evidence>